<evidence type="ECO:0000313" key="7">
    <source>
        <dbReference type="EMBL" id="EAS27598.2"/>
    </source>
</evidence>
<dbReference type="RefSeq" id="XP_001239181.2">
    <property type="nucleotide sequence ID" value="XM_001239180.2"/>
</dbReference>
<dbReference type="GeneID" id="24164169"/>
<dbReference type="GO" id="GO:0005634">
    <property type="term" value="C:nucleus"/>
    <property type="evidence" value="ECO:0007669"/>
    <property type="project" value="UniProtKB-SubCell"/>
</dbReference>
<dbReference type="STRING" id="246410.A0A0E1RV23"/>
<evidence type="ECO:0000313" key="8">
    <source>
        <dbReference type="Proteomes" id="UP000001261"/>
    </source>
</evidence>
<dbReference type="VEuPathDB" id="FungiDB:CIMG_12528"/>
<dbReference type="EMBL" id="GG704915">
    <property type="protein sequence ID" value="EAS27598.2"/>
    <property type="molecule type" value="Genomic_DNA"/>
</dbReference>
<dbReference type="PANTHER" id="PTHR48208:SF2">
    <property type="entry name" value="CENTROMERE PROTEIN I"/>
    <property type="match status" value="1"/>
</dbReference>
<dbReference type="Pfam" id="PF07778">
    <property type="entry name" value="CENP-I"/>
    <property type="match status" value="1"/>
</dbReference>
<gene>
    <name evidence="7" type="ORF">CIMG_12528</name>
</gene>
<evidence type="ECO:0000256" key="1">
    <source>
        <dbReference type="ARBA" id="ARBA00004123"/>
    </source>
</evidence>
<sequence length="729" mass="81413">MQVASSPTENSGTKSWNLEEAITQLENVAYLPKSQRHTDVAGLAKTIATLAYESGIGPNLLDRLTAVIVKSKHLDQNTVTTLVKNLYPSEKVTSGIIARVVCSLGPTKTKPSPGTQSLLLRWLILVYDDLDDQSYLSKLYAVLFDNLDMISLRRSLCHLLSLITRRKHVKPYRIQALMELIRNAGDETRELLGLLHVFKSYYPEIIVGEIGFGRRRATYFFKHPDAEWTAHLRNLQEKAASSARGIGKQTFQIVRREGVKRSRIEVVIPSVQTSKVHHGFASLEELRSVKDFVQKLDRIQLPNQIASALADPLAQKYLLLVQNKLATRRMESWLASFFEDELDMLSSGDADTSGHLGYVLDLLVDYVRFTKELPCAVLDLFRSYLPLWNGKDHQASILALLEYLPIQEYEYLHRIYFSQVEAAILNNSNQGKASLLSCYTNLIRHWGCLVRSNTSLSAVPPLSELVLRAELLSLALLETPSNSHGNDQSASLSASLDVLHFYIELAQLFSHAPTHTDIPLTIPLPQTIYLLTFIPAVCSISLLGDILARYKTALEALNSTSQSNRVPQSEIIKFNGYVLDTCNLLWRNRALNSSDLNALGCLVPAETVTALTRYIQELNGVLGHKSNGRYKSKFKLVSMFSLSYNLALCRISAACVKSLEDQAEQDGVTLSASLPLPVTQDVLTRLAKDGGISLSWQEYRLKMLDWLDSHGSKGIGSLMRSAMINLRPN</sequence>
<protein>
    <submittedName>
        <fullName evidence="7">Mis6 domain-containing protein</fullName>
    </submittedName>
</protein>
<comment type="similarity">
    <text evidence="3">Belongs to the CENP-I/CTF3 family.</text>
</comment>
<comment type="subcellular location">
    <subcellularLocation>
        <location evidence="2">Chromosome</location>
        <location evidence="2">Centromere</location>
    </subcellularLocation>
    <subcellularLocation>
        <location evidence="1">Nucleus</location>
    </subcellularLocation>
</comment>
<keyword evidence="8" id="KW-1185">Reference proteome</keyword>
<evidence type="ECO:0000256" key="3">
    <source>
        <dbReference type="ARBA" id="ARBA00005470"/>
    </source>
</evidence>
<evidence type="ECO:0000256" key="5">
    <source>
        <dbReference type="ARBA" id="ARBA00023242"/>
    </source>
</evidence>
<dbReference type="AlphaFoldDB" id="A0A0E1RV23"/>
<proteinExistence type="inferred from homology"/>
<dbReference type="OMA" id="RVFKNYY"/>
<dbReference type="KEGG" id="cim:CIMG_12528"/>
<dbReference type="OrthoDB" id="378564at2759"/>
<dbReference type="Proteomes" id="UP000001261">
    <property type="component" value="Unassembled WGS sequence"/>
</dbReference>
<dbReference type="GO" id="GO:0000939">
    <property type="term" value="C:inner kinetochore"/>
    <property type="evidence" value="ECO:0007669"/>
    <property type="project" value="TreeGrafter"/>
</dbReference>
<dbReference type="PANTHER" id="PTHR48208">
    <property type="entry name" value="CENTROMERE PROTEIN I"/>
    <property type="match status" value="1"/>
</dbReference>
<reference evidence="8" key="1">
    <citation type="journal article" date="2009" name="Genome Res.">
        <title>Comparative genomic analyses of the human fungal pathogens Coccidioides and their relatives.</title>
        <authorList>
            <person name="Sharpton T.J."/>
            <person name="Stajich J.E."/>
            <person name="Rounsley S.D."/>
            <person name="Gardner M.J."/>
            <person name="Wortman J.R."/>
            <person name="Jordar V.S."/>
            <person name="Maiti R."/>
            <person name="Kodira C.D."/>
            <person name="Neafsey D.E."/>
            <person name="Zeng Q."/>
            <person name="Hung C.-Y."/>
            <person name="McMahan C."/>
            <person name="Muszewska A."/>
            <person name="Grynberg M."/>
            <person name="Mandel M.A."/>
            <person name="Kellner E.M."/>
            <person name="Barker B.M."/>
            <person name="Galgiani J.N."/>
            <person name="Orbach M.J."/>
            <person name="Kirkland T.N."/>
            <person name="Cole G.T."/>
            <person name="Henn M.R."/>
            <person name="Birren B.W."/>
            <person name="Taylor J.W."/>
        </authorList>
    </citation>
    <scope>NUCLEOTIDE SEQUENCE [LARGE SCALE GENOMIC DNA]</scope>
    <source>
        <strain evidence="8">RS</strain>
    </source>
</reference>
<evidence type="ECO:0000256" key="6">
    <source>
        <dbReference type="ARBA" id="ARBA00023328"/>
    </source>
</evidence>
<dbReference type="GO" id="GO:0000070">
    <property type="term" value="P:mitotic sister chromatid segregation"/>
    <property type="evidence" value="ECO:0007669"/>
    <property type="project" value="TreeGrafter"/>
</dbReference>
<keyword evidence="5" id="KW-0539">Nucleus</keyword>
<organism evidence="7 8">
    <name type="scientific">Coccidioides immitis (strain RS)</name>
    <name type="common">Valley fever fungus</name>
    <dbReference type="NCBI Taxonomy" id="246410"/>
    <lineage>
        <taxon>Eukaryota</taxon>
        <taxon>Fungi</taxon>
        <taxon>Dikarya</taxon>
        <taxon>Ascomycota</taxon>
        <taxon>Pezizomycotina</taxon>
        <taxon>Eurotiomycetes</taxon>
        <taxon>Eurotiomycetidae</taxon>
        <taxon>Onygenales</taxon>
        <taxon>Onygenaceae</taxon>
        <taxon>Coccidioides</taxon>
    </lineage>
</organism>
<keyword evidence="6" id="KW-0137">Centromere</keyword>
<evidence type="ECO:0000256" key="4">
    <source>
        <dbReference type="ARBA" id="ARBA00022454"/>
    </source>
</evidence>
<dbReference type="InterPro" id="IPR012485">
    <property type="entry name" value="CENP-I"/>
</dbReference>
<dbReference type="InParanoid" id="A0A0E1RV23"/>
<name>A0A0E1RV23_COCIM</name>
<dbReference type="GO" id="GO:0034080">
    <property type="term" value="P:CENP-A containing chromatin assembly"/>
    <property type="evidence" value="ECO:0007669"/>
    <property type="project" value="TreeGrafter"/>
</dbReference>
<keyword evidence="4" id="KW-0158">Chromosome</keyword>
<accession>A0A0E1RV23</accession>
<reference evidence="8" key="2">
    <citation type="journal article" date="2010" name="Genome Res.">
        <title>Population genomic sequencing of Coccidioides fungi reveals recent hybridization and transposon control.</title>
        <authorList>
            <person name="Neafsey D.E."/>
            <person name="Barker B.M."/>
            <person name="Sharpton T.J."/>
            <person name="Stajich J.E."/>
            <person name="Park D.J."/>
            <person name="Whiston E."/>
            <person name="Hung C.-Y."/>
            <person name="McMahan C."/>
            <person name="White J."/>
            <person name="Sykes S."/>
            <person name="Heiman D."/>
            <person name="Young S."/>
            <person name="Zeng Q."/>
            <person name="Abouelleil A."/>
            <person name="Aftuck L."/>
            <person name="Bessette D."/>
            <person name="Brown A."/>
            <person name="FitzGerald M."/>
            <person name="Lui A."/>
            <person name="Macdonald J.P."/>
            <person name="Priest M."/>
            <person name="Orbach M.J."/>
            <person name="Galgiani J.N."/>
            <person name="Kirkland T.N."/>
            <person name="Cole G.T."/>
            <person name="Birren B.W."/>
            <person name="Henn M.R."/>
            <person name="Taylor J.W."/>
            <person name="Rounsley S.D."/>
        </authorList>
    </citation>
    <scope>GENOME REANNOTATION</scope>
    <source>
        <strain evidence="8">RS</strain>
    </source>
</reference>
<dbReference type="CDD" id="cd22647">
    <property type="entry name" value="CTF3_NTD_HEAT"/>
    <property type="match status" value="1"/>
</dbReference>
<evidence type="ECO:0000256" key="2">
    <source>
        <dbReference type="ARBA" id="ARBA00004584"/>
    </source>
</evidence>